<evidence type="ECO:0000313" key="4">
    <source>
        <dbReference type="Proteomes" id="UP001159405"/>
    </source>
</evidence>
<dbReference type="SUPFAM" id="SSF51197">
    <property type="entry name" value="Clavaminate synthase-like"/>
    <property type="match status" value="1"/>
</dbReference>
<dbReference type="InterPro" id="IPR041667">
    <property type="entry name" value="Cupin_8"/>
</dbReference>
<dbReference type="Gene3D" id="2.60.120.10">
    <property type="entry name" value="Jelly Rolls"/>
    <property type="match status" value="1"/>
</dbReference>
<name>A0ABN8PHP0_9CNID</name>
<reference evidence="3 4" key="1">
    <citation type="submission" date="2022-05" db="EMBL/GenBank/DDBJ databases">
        <authorList>
            <consortium name="Genoscope - CEA"/>
            <person name="William W."/>
        </authorList>
    </citation>
    <scope>NUCLEOTIDE SEQUENCE [LARGE SCALE GENOMIC DNA]</scope>
</reference>
<dbReference type="EMBL" id="CALNXK010000072">
    <property type="protein sequence ID" value="CAH3144107.1"/>
    <property type="molecule type" value="Genomic_DNA"/>
</dbReference>
<dbReference type="PANTHER" id="PTHR12461">
    <property type="entry name" value="HYPOXIA-INDUCIBLE FACTOR 1 ALPHA INHIBITOR-RELATED"/>
    <property type="match status" value="1"/>
</dbReference>
<dbReference type="PANTHER" id="PTHR12461:SF83">
    <property type="entry name" value="JMJC DOMAIN-CONTAINING PROTEIN"/>
    <property type="match status" value="1"/>
</dbReference>
<dbReference type="PROSITE" id="PS51184">
    <property type="entry name" value="JMJC"/>
    <property type="match status" value="1"/>
</dbReference>
<sequence>MADSTRLLCLKSAVFILNILFCIFFRPDSTSADSEVLEEYSLSDVTRTVNERCILLALRPSKGDDNLVSILRKLSRAFKNENRAKVGVLKQTDVSLISWEQLKGQDMVEQDDLAFFPRKMEDRSCLLKPSWEKPPKAQPYLGPRTVQELLAFMNKNCQTLRQMDGSLSPAGFAKDKILENLFRVHSSQDPSQLGSNSGPINIASECERIPMPSKQQFFQEYFLRAKPVVITGALNNWPAMKKWTSEFLATKFGSKMVRVAFAPYGEYEGCEKAENFDDFKEFTFPDAVKSQLQFPDLVVVRPAFREIPFSTFMEILQSSNNSDISAYLEYSSIPSLLPELELDIKEMPFVTGELKRRHLNIWLSNGNTLGKLHFDPFDNFLCQISGTKELFIYEPHENTKLYEAHIQEASLDYNPVTKKFRRKKLLESTSMVMSPVDILKPNYDRFPKFKEARALNCTINEGDVLFMPSFWWHEVQSYPSKQEQRNVAVNFWYEPFLTKEFPCATCTMNVNPFYHHILES</sequence>
<dbReference type="SMART" id="SM00558">
    <property type="entry name" value="JmjC"/>
    <property type="match status" value="1"/>
</dbReference>
<proteinExistence type="predicted"/>
<organism evidence="3 4">
    <name type="scientific">Porites lobata</name>
    <dbReference type="NCBI Taxonomy" id="104759"/>
    <lineage>
        <taxon>Eukaryota</taxon>
        <taxon>Metazoa</taxon>
        <taxon>Cnidaria</taxon>
        <taxon>Anthozoa</taxon>
        <taxon>Hexacorallia</taxon>
        <taxon>Scleractinia</taxon>
        <taxon>Fungiina</taxon>
        <taxon>Poritidae</taxon>
        <taxon>Porites</taxon>
    </lineage>
</organism>
<keyword evidence="4" id="KW-1185">Reference proteome</keyword>
<evidence type="ECO:0000256" key="1">
    <source>
        <dbReference type="SAM" id="SignalP"/>
    </source>
</evidence>
<dbReference type="Pfam" id="PF13621">
    <property type="entry name" value="Cupin_8"/>
    <property type="match status" value="1"/>
</dbReference>
<protein>
    <recommendedName>
        <fullName evidence="2">JmjC domain-containing protein</fullName>
    </recommendedName>
</protein>
<feature type="domain" description="JmjC" evidence="2">
    <location>
        <begin position="317"/>
        <end position="508"/>
    </location>
</feature>
<comment type="caution">
    <text evidence="3">The sequence shown here is derived from an EMBL/GenBank/DDBJ whole genome shotgun (WGS) entry which is preliminary data.</text>
</comment>
<dbReference type="Proteomes" id="UP001159405">
    <property type="component" value="Unassembled WGS sequence"/>
</dbReference>
<keyword evidence="1" id="KW-0732">Signal</keyword>
<dbReference type="InterPro" id="IPR003347">
    <property type="entry name" value="JmjC_dom"/>
</dbReference>
<gene>
    <name evidence="3" type="ORF">PLOB_00043785</name>
</gene>
<feature type="chain" id="PRO_5046022955" description="JmjC domain-containing protein" evidence="1">
    <location>
        <begin position="33"/>
        <end position="520"/>
    </location>
</feature>
<accession>A0ABN8PHP0</accession>
<dbReference type="InterPro" id="IPR014710">
    <property type="entry name" value="RmlC-like_jellyroll"/>
</dbReference>
<evidence type="ECO:0000259" key="2">
    <source>
        <dbReference type="PROSITE" id="PS51184"/>
    </source>
</evidence>
<evidence type="ECO:0000313" key="3">
    <source>
        <dbReference type="EMBL" id="CAH3144107.1"/>
    </source>
</evidence>
<feature type="signal peptide" evidence="1">
    <location>
        <begin position="1"/>
        <end position="32"/>
    </location>
</feature>